<sequence>MTTATVLVQERVHSTSVGLEATTAFVSQLLAELESAAAEALASERLAQLNEEREAELGSLLSASALTIRYVTEREAMTPVVSQFRVLFLRVLHAPAWAEAFLRLKTVALMGLIRILEAFGDSVALSDVQSDLQWLFALFNRDDSNGELLHRQMNALFRPTCDISAVTLSSSSDFDFFRATIEALRDLGKRDVLIPENLLDDVYQILRLAMPKLQVLSSLSYRLGALLAVLIIICEKLQEALSRLDVDKATLKSIKMTYNGSTK</sequence>
<accession>A0AAD5LJD2</accession>
<evidence type="ECO:0000313" key="2">
    <source>
        <dbReference type="Proteomes" id="UP001209570"/>
    </source>
</evidence>
<keyword evidence="2" id="KW-1185">Reference proteome</keyword>
<evidence type="ECO:0000313" key="1">
    <source>
        <dbReference type="EMBL" id="KAJ0403036.1"/>
    </source>
</evidence>
<dbReference type="AlphaFoldDB" id="A0AAD5LJD2"/>
<reference evidence="1" key="1">
    <citation type="submission" date="2021-12" db="EMBL/GenBank/DDBJ databases">
        <title>Prjna785345.</title>
        <authorList>
            <person name="Rujirawat T."/>
            <person name="Krajaejun T."/>
        </authorList>
    </citation>
    <scope>NUCLEOTIDE SEQUENCE</scope>
    <source>
        <strain evidence="1">Pi057C3</strain>
    </source>
</reference>
<protein>
    <submittedName>
        <fullName evidence="1">Uncharacterized protein</fullName>
    </submittedName>
</protein>
<comment type="caution">
    <text evidence="1">The sequence shown here is derived from an EMBL/GenBank/DDBJ whole genome shotgun (WGS) entry which is preliminary data.</text>
</comment>
<name>A0AAD5LJD2_PYTIN</name>
<gene>
    <name evidence="1" type="ORF">P43SY_009577</name>
</gene>
<proteinExistence type="predicted"/>
<dbReference type="EMBL" id="JAKCXM010000090">
    <property type="protein sequence ID" value="KAJ0403036.1"/>
    <property type="molecule type" value="Genomic_DNA"/>
</dbReference>
<organism evidence="1 2">
    <name type="scientific">Pythium insidiosum</name>
    <name type="common">Pythiosis disease agent</name>
    <dbReference type="NCBI Taxonomy" id="114742"/>
    <lineage>
        <taxon>Eukaryota</taxon>
        <taxon>Sar</taxon>
        <taxon>Stramenopiles</taxon>
        <taxon>Oomycota</taxon>
        <taxon>Peronosporomycetes</taxon>
        <taxon>Pythiales</taxon>
        <taxon>Pythiaceae</taxon>
        <taxon>Pythium</taxon>
    </lineage>
</organism>
<dbReference type="Proteomes" id="UP001209570">
    <property type="component" value="Unassembled WGS sequence"/>
</dbReference>